<sequence>FLLPCNDADSVNIESLDSRDTYTRDNLVSEINQCSCEFRQSFISDKANVVDINPVGTVDSKIVHHIQGEDFVWQESDEDSARPLIAVVVSLCVSIF</sequence>
<organism evidence="1">
    <name type="scientific">Arion vulgaris</name>
    <dbReference type="NCBI Taxonomy" id="1028688"/>
    <lineage>
        <taxon>Eukaryota</taxon>
        <taxon>Metazoa</taxon>
        <taxon>Spiralia</taxon>
        <taxon>Lophotrochozoa</taxon>
        <taxon>Mollusca</taxon>
        <taxon>Gastropoda</taxon>
        <taxon>Heterobranchia</taxon>
        <taxon>Euthyneura</taxon>
        <taxon>Panpulmonata</taxon>
        <taxon>Eupulmonata</taxon>
        <taxon>Stylommatophora</taxon>
        <taxon>Helicina</taxon>
        <taxon>Arionoidea</taxon>
        <taxon>Arionidae</taxon>
        <taxon>Arion</taxon>
    </lineage>
</organism>
<dbReference type="AlphaFoldDB" id="A0A0B6Z3X5"/>
<gene>
    <name evidence="1" type="primary">ORF47945</name>
</gene>
<reference evidence="1" key="1">
    <citation type="submission" date="2014-12" db="EMBL/GenBank/DDBJ databases">
        <title>Insight into the proteome of Arion vulgaris.</title>
        <authorList>
            <person name="Aradska J."/>
            <person name="Bulat T."/>
            <person name="Smidak R."/>
            <person name="Sarate P."/>
            <person name="Gangsoo J."/>
            <person name="Sialana F."/>
            <person name="Bilban M."/>
            <person name="Lubec G."/>
        </authorList>
    </citation>
    <scope>NUCLEOTIDE SEQUENCE</scope>
    <source>
        <tissue evidence="1">Skin</tissue>
    </source>
</reference>
<feature type="non-terminal residue" evidence="1">
    <location>
        <position position="96"/>
    </location>
</feature>
<evidence type="ECO:0000313" key="1">
    <source>
        <dbReference type="EMBL" id="CEK63329.1"/>
    </source>
</evidence>
<dbReference type="EMBL" id="HACG01016464">
    <property type="protein sequence ID" value="CEK63329.1"/>
    <property type="molecule type" value="Transcribed_RNA"/>
</dbReference>
<protein>
    <submittedName>
        <fullName evidence="1">Uncharacterized protein</fullName>
    </submittedName>
</protein>
<name>A0A0B6Z3X5_9EUPU</name>
<proteinExistence type="predicted"/>
<accession>A0A0B6Z3X5</accession>
<feature type="non-terminal residue" evidence="1">
    <location>
        <position position="1"/>
    </location>
</feature>